<keyword evidence="6 7" id="KW-0472">Membrane</keyword>
<dbReference type="GO" id="GO:0004100">
    <property type="term" value="F:chitin synthase activity"/>
    <property type="evidence" value="ECO:0007669"/>
    <property type="project" value="UniProtKB-EC"/>
</dbReference>
<evidence type="ECO:0000256" key="4">
    <source>
        <dbReference type="ARBA" id="ARBA00022692"/>
    </source>
</evidence>
<keyword evidence="9" id="KW-1185">Reference proteome</keyword>
<dbReference type="GO" id="GO:0016020">
    <property type="term" value="C:membrane"/>
    <property type="evidence" value="ECO:0007669"/>
    <property type="project" value="UniProtKB-SubCell"/>
</dbReference>
<dbReference type="SUPFAM" id="SSF53448">
    <property type="entry name" value="Nucleotide-diphospho-sugar transferases"/>
    <property type="match status" value="1"/>
</dbReference>
<gene>
    <name evidence="8" type="ORF">SPHA_28004</name>
</gene>
<sequence length="236" mass="27500">MYTTRATEAAQYVQCDQGEDRWLSTLILQQGYRIDYCAAADAMTHAPETFSEFFNQRRRWGPSTLANIVDLLGSWKTTVMVNDNISTLYMLYQFSFLPLVEFSFLPLVEFSFLPLVEFSFLPLVEFSFLPLVEFSFLPLVEFSFLPLVEFSFLSSFLPRVFLSSSCRFSFFLQFSFLPLVSFSFLPLVEFSFLPLVEFFPFFLLFSFLPLESFPFFLLSSFPFFLLSSFFFSSIIA</sequence>
<keyword evidence="4 7" id="KW-0812">Transmembrane</keyword>
<dbReference type="Proteomes" id="UP000597762">
    <property type="component" value="Unassembled WGS sequence"/>
</dbReference>
<dbReference type="GO" id="GO:0071944">
    <property type="term" value="C:cell periphery"/>
    <property type="evidence" value="ECO:0007669"/>
    <property type="project" value="TreeGrafter"/>
</dbReference>
<dbReference type="AlphaFoldDB" id="A0A812C6K6"/>
<dbReference type="PANTHER" id="PTHR22914:SF42">
    <property type="entry name" value="CHITIN SYNTHASE"/>
    <property type="match status" value="1"/>
</dbReference>
<evidence type="ECO:0000256" key="1">
    <source>
        <dbReference type="ARBA" id="ARBA00004141"/>
    </source>
</evidence>
<evidence type="ECO:0000313" key="8">
    <source>
        <dbReference type="EMBL" id="CAE1252375.1"/>
    </source>
</evidence>
<dbReference type="InterPro" id="IPR029044">
    <property type="entry name" value="Nucleotide-diphossugar_trans"/>
</dbReference>
<feature type="transmembrane region" description="Helical" evidence="7">
    <location>
        <begin position="170"/>
        <end position="193"/>
    </location>
</feature>
<keyword evidence="8" id="KW-0808">Transferase</keyword>
<dbReference type="GO" id="GO:0006031">
    <property type="term" value="P:chitin biosynthetic process"/>
    <property type="evidence" value="ECO:0007669"/>
    <property type="project" value="TreeGrafter"/>
</dbReference>
<dbReference type="InterPro" id="IPR004835">
    <property type="entry name" value="Chitin_synth"/>
</dbReference>
<dbReference type="EC" id="2.4.1.16" evidence="2"/>
<comment type="subcellular location">
    <subcellularLocation>
        <location evidence="1">Membrane</location>
        <topology evidence="1">Multi-pass membrane protein</topology>
    </subcellularLocation>
</comment>
<keyword evidence="3 8" id="KW-0328">Glycosyltransferase</keyword>
<evidence type="ECO:0000256" key="6">
    <source>
        <dbReference type="ARBA" id="ARBA00023136"/>
    </source>
</evidence>
<dbReference type="Pfam" id="PF03142">
    <property type="entry name" value="Chitin_synth_2"/>
    <property type="match status" value="1"/>
</dbReference>
<evidence type="ECO:0000256" key="5">
    <source>
        <dbReference type="ARBA" id="ARBA00022989"/>
    </source>
</evidence>
<keyword evidence="5 7" id="KW-1133">Transmembrane helix</keyword>
<accession>A0A812C6K6</accession>
<reference evidence="8" key="1">
    <citation type="submission" date="2021-01" db="EMBL/GenBank/DDBJ databases">
        <authorList>
            <person name="Li R."/>
            <person name="Bekaert M."/>
        </authorList>
    </citation>
    <scope>NUCLEOTIDE SEQUENCE</scope>
    <source>
        <strain evidence="8">Farmed</strain>
    </source>
</reference>
<evidence type="ECO:0000256" key="3">
    <source>
        <dbReference type="ARBA" id="ARBA00022676"/>
    </source>
</evidence>
<proteinExistence type="predicted"/>
<protein>
    <recommendedName>
        <fullName evidence="2">chitin synthase</fullName>
        <ecNumber evidence="2">2.4.1.16</ecNumber>
    </recommendedName>
</protein>
<evidence type="ECO:0000313" key="9">
    <source>
        <dbReference type="Proteomes" id="UP000597762"/>
    </source>
</evidence>
<evidence type="ECO:0000256" key="7">
    <source>
        <dbReference type="SAM" id="Phobius"/>
    </source>
</evidence>
<organism evidence="8 9">
    <name type="scientific">Acanthosepion pharaonis</name>
    <name type="common">Pharaoh cuttlefish</name>
    <name type="synonym">Sepia pharaonis</name>
    <dbReference type="NCBI Taxonomy" id="158019"/>
    <lineage>
        <taxon>Eukaryota</taxon>
        <taxon>Metazoa</taxon>
        <taxon>Spiralia</taxon>
        <taxon>Lophotrochozoa</taxon>
        <taxon>Mollusca</taxon>
        <taxon>Cephalopoda</taxon>
        <taxon>Coleoidea</taxon>
        <taxon>Decapodiformes</taxon>
        <taxon>Sepiida</taxon>
        <taxon>Sepiina</taxon>
        <taxon>Sepiidae</taxon>
        <taxon>Acanthosepion</taxon>
    </lineage>
</organism>
<feature type="transmembrane region" description="Helical" evidence="7">
    <location>
        <begin position="136"/>
        <end position="158"/>
    </location>
</feature>
<dbReference type="EMBL" id="CAHIKZ030001101">
    <property type="protein sequence ID" value="CAE1252375.1"/>
    <property type="molecule type" value="Genomic_DNA"/>
</dbReference>
<feature type="transmembrane region" description="Helical" evidence="7">
    <location>
        <begin position="213"/>
        <end position="235"/>
    </location>
</feature>
<evidence type="ECO:0000256" key="2">
    <source>
        <dbReference type="ARBA" id="ARBA00012543"/>
    </source>
</evidence>
<dbReference type="OrthoDB" id="370884at2759"/>
<comment type="caution">
    <text evidence="8">The sequence shown here is derived from an EMBL/GenBank/DDBJ whole genome shotgun (WGS) entry which is preliminary data.</text>
</comment>
<name>A0A812C6K6_ACAPH</name>
<dbReference type="PANTHER" id="PTHR22914">
    <property type="entry name" value="CHITIN SYNTHASE"/>
    <property type="match status" value="1"/>
</dbReference>
<feature type="transmembrane region" description="Helical" evidence="7">
    <location>
        <begin position="96"/>
        <end position="116"/>
    </location>
</feature>